<proteinExistence type="predicted"/>
<gene>
    <name evidence="1" type="ORF">PHISCL_02682</name>
</gene>
<dbReference type="InterPro" id="IPR008949">
    <property type="entry name" value="Isoprenoid_synthase_dom_sf"/>
</dbReference>
<dbReference type="Proteomes" id="UP000266188">
    <property type="component" value="Unassembled WGS sequence"/>
</dbReference>
<protein>
    <submittedName>
        <fullName evidence="1">Uncharacterized protein</fullName>
    </submittedName>
</protein>
<sequence>MRQGDPELQSIFEHRKRVGYLNNELKRFVLDRLHERKSLEYSHGVLRLLYNALESELQNLETASGQKNWLLRMMLQQLDI</sequence>
<dbReference type="EMBL" id="MVGC01000062">
    <property type="protein sequence ID" value="RJE24971.1"/>
    <property type="molecule type" value="Genomic_DNA"/>
</dbReference>
<evidence type="ECO:0000313" key="2">
    <source>
        <dbReference type="Proteomes" id="UP000266188"/>
    </source>
</evidence>
<keyword evidence="2" id="KW-1185">Reference proteome</keyword>
<organism evidence="1 2">
    <name type="scientific">Aspergillus sclerotialis</name>
    <dbReference type="NCBI Taxonomy" id="2070753"/>
    <lineage>
        <taxon>Eukaryota</taxon>
        <taxon>Fungi</taxon>
        <taxon>Dikarya</taxon>
        <taxon>Ascomycota</taxon>
        <taxon>Pezizomycotina</taxon>
        <taxon>Eurotiomycetes</taxon>
        <taxon>Eurotiomycetidae</taxon>
        <taxon>Eurotiales</taxon>
        <taxon>Aspergillaceae</taxon>
        <taxon>Aspergillus</taxon>
        <taxon>Aspergillus subgen. Polypaecilum</taxon>
    </lineage>
</organism>
<dbReference type="Gene3D" id="1.10.600.10">
    <property type="entry name" value="Farnesyl Diphosphate Synthase"/>
    <property type="match status" value="1"/>
</dbReference>
<reference evidence="2" key="1">
    <citation type="submission" date="2017-02" db="EMBL/GenBank/DDBJ databases">
        <authorList>
            <person name="Tafer H."/>
            <person name="Lopandic K."/>
        </authorList>
    </citation>
    <scope>NUCLEOTIDE SEQUENCE [LARGE SCALE GENOMIC DNA]</scope>
    <source>
        <strain evidence="2">CBS 366.77</strain>
    </source>
</reference>
<evidence type="ECO:0000313" key="1">
    <source>
        <dbReference type="EMBL" id="RJE24971.1"/>
    </source>
</evidence>
<dbReference type="AlphaFoldDB" id="A0A3A3A6I5"/>
<accession>A0A3A3A6I5</accession>
<comment type="caution">
    <text evidence="1">The sequence shown here is derived from an EMBL/GenBank/DDBJ whole genome shotgun (WGS) entry which is preliminary data.</text>
</comment>
<name>A0A3A3A6I5_9EURO</name>